<feature type="compositionally biased region" description="Basic residues" evidence="1">
    <location>
        <begin position="358"/>
        <end position="370"/>
    </location>
</feature>
<feature type="compositionally biased region" description="Acidic residues" evidence="1">
    <location>
        <begin position="342"/>
        <end position="352"/>
    </location>
</feature>
<sequence>MEDTDLEERYMADYHSGRAWKWLLPRTEEDGPIEYSYATPETRQFVGTDDDAWVYAYNGRDIRAELARKAEEERAASGRGYESDGAAEDLGGDDVRSVTLSLESEAASVSRSVQDYAQSFAEYFQDDEQSTAESVDEDNVRSIAESSDEEDVSSYEEDVSSYEEEISDDEVVARPVLIPQDQESDDESVVAPSSPPYKPARKAPVSAKAKPAGRKSPAPSSQEVSNDGEFYSSIAERRKMMSRGGQSVVKTKRSYVEVEDEDEDEDEDESEPESDESDFESSAHVSKKRKVQPAGKTAPVETPSPAYAPARKTVPAQKSAPLKKAAPARKAAPSRKRKTRGDDDDDSEDDIELDRKASTKKPKTQKGQRKERRETVDSDNIITVDINAVATKEAPKLTEWRNLPGLPDDEDHEAHEGVPGSKWSQYESAALYYCIVDRRNREIDENLGIYSLNLILIQAKMILFADFLSPWIVPLRDTNLYKLMSMNIKYSFGVDRTHTACKMHLNRYIKEDKDYDYQGQGSTGATSSQKRKTESQ</sequence>
<keyword evidence="3" id="KW-1185">Reference proteome</keyword>
<dbReference type="STRING" id="1072389.K1XIK9"/>
<feature type="region of interest" description="Disordered" evidence="1">
    <location>
        <begin position="69"/>
        <end position="92"/>
    </location>
</feature>
<feature type="region of interest" description="Disordered" evidence="1">
    <location>
        <begin position="122"/>
        <end position="376"/>
    </location>
</feature>
<feature type="compositionally biased region" description="Acidic residues" evidence="1">
    <location>
        <begin position="257"/>
        <end position="279"/>
    </location>
</feature>
<evidence type="ECO:0000313" key="2">
    <source>
        <dbReference type="EMBL" id="EKD20558.1"/>
    </source>
</evidence>
<accession>K1XIK9</accession>
<evidence type="ECO:0000313" key="3">
    <source>
        <dbReference type="Proteomes" id="UP000006753"/>
    </source>
</evidence>
<name>K1XIK9_MARBU</name>
<protein>
    <submittedName>
        <fullName evidence="2">Uncharacterized protein</fullName>
    </submittedName>
</protein>
<dbReference type="HOGENOM" id="CLU_508116_0_0_1"/>
<dbReference type="Proteomes" id="UP000006753">
    <property type="component" value="Unassembled WGS sequence"/>
</dbReference>
<proteinExistence type="predicted"/>
<dbReference type="AlphaFoldDB" id="K1XIK9"/>
<dbReference type="EMBL" id="JH921429">
    <property type="protein sequence ID" value="EKD20558.1"/>
    <property type="molecule type" value="Genomic_DNA"/>
</dbReference>
<evidence type="ECO:0000256" key="1">
    <source>
        <dbReference type="SAM" id="MobiDB-lite"/>
    </source>
</evidence>
<feature type="compositionally biased region" description="Acidic residues" evidence="1">
    <location>
        <begin position="146"/>
        <end position="170"/>
    </location>
</feature>
<reference evidence="2 3" key="1">
    <citation type="journal article" date="2012" name="BMC Genomics">
        <title>Sequencing the genome of Marssonina brunnea reveals fungus-poplar co-evolution.</title>
        <authorList>
            <person name="Zhu S."/>
            <person name="Cao Y.-Z."/>
            <person name="Jiang C."/>
            <person name="Tan B.-Y."/>
            <person name="Wang Z."/>
            <person name="Feng S."/>
            <person name="Zhang L."/>
            <person name="Su X.-H."/>
            <person name="Brejova B."/>
            <person name="Vinar T."/>
            <person name="Xu M."/>
            <person name="Wang M.-X."/>
            <person name="Zhang S.-G."/>
            <person name="Huang M.-R."/>
            <person name="Wu R."/>
            <person name="Zhou Y."/>
        </authorList>
    </citation>
    <scope>NUCLEOTIDE SEQUENCE [LARGE SCALE GENOMIC DNA]</scope>
    <source>
        <strain evidence="2 3">MB_m1</strain>
    </source>
</reference>
<dbReference type="KEGG" id="mbe:MBM_01240"/>
<feature type="compositionally biased region" description="Acidic residues" evidence="1">
    <location>
        <begin position="124"/>
        <end position="137"/>
    </location>
</feature>
<feature type="compositionally biased region" description="Low complexity" evidence="1">
    <location>
        <begin position="318"/>
        <end position="331"/>
    </location>
</feature>
<gene>
    <name evidence="2" type="ORF">MBM_01240</name>
</gene>
<feature type="region of interest" description="Disordered" evidence="1">
    <location>
        <begin position="399"/>
        <end position="420"/>
    </location>
</feature>
<dbReference type="OrthoDB" id="3552456at2759"/>
<feature type="compositionally biased region" description="Polar residues" evidence="1">
    <location>
        <begin position="519"/>
        <end position="528"/>
    </location>
</feature>
<dbReference type="InParanoid" id="K1XIK9"/>
<organism evidence="2 3">
    <name type="scientific">Marssonina brunnea f. sp. multigermtubi (strain MB_m1)</name>
    <name type="common">Marssonina leaf spot fungus</name>
    <dbReference type="NCBI Taxonomy" id="1072389"/>
    <lineage>
        <taxon>Eukaryota</taxon>
        <taxon>Fungi</taxon>
        <taxon>Dikarya</taxon>
        <taxon>Ascomycota</taxon>
        <taxon>Pezizomycotina</taxon>
        <taxon>Leotiomycetes</taxon>
        <taxon>Helotiales</taxon>
        <taxon>Drepanopezizaceae</taxon>
        <taxon>Drepanopeziza</taxon>
    </lineage>
</organism>
<feature type="region of interest" description="Disordered" evidence="1">
    <location>
        <begin position="515"/>
        <end position="536"/>
    </location>
</feature>